<protein>
    <submittedName>
        <fullName evidence="2">Uncharacterized protein</fullName>
    </submittedName>
</protein>
<dbReference type="EMBL" id="AVOT02012792">
    <property type="protein sequence ID" value="MBW0494868.1"/>
    <property type="molecule type" value="Genomic_DNA"/>
</dbReference>
<comment type="caution">
    <text evidence="2">The sequence shown here is derived from an EMBL/GenBank/DDBJ whole genome shotgun (WGS) entry which is preliminary data.</text>
</comment>
<reference evidence="2" key="1">
    <citation type="submission" date="2021-03" db="EMBL/GenBank/DDBJ databases">
        <title>Draft genome sequence of rust myrtle Austropuccinia psidii MF-1, a brazilian biotype.</title>
        <authorList>
            <person name="Quecine M.C."/>
            <person name="Pachon D.M.R."/>
            <person name="Bonatelli M.L."/>
            <person name="Correr F.H."/>
            <person name="Franceschini L.M."/>
            <person name="Leite T.F."/>
            <person name="Margarido G.R.A."/>
            <person name="Almeida C.A."/>
            <person name="Ferrarezi J.A."/>
            <person name="Labate C.A."/>
        </authorList>
    </citation>
    <scope>NUCLEOTIDE SEQUENCE</scope>
    <source>
        <strain evidence="2">MF-1</strain>
    </source>
</reference>
<dbReference type="Proteomes" id="UP000765509">
    <property type="component" value="Unassembled WGS sequence"/>
</dbReference>
<keyword evidence="3" id="KW-1185">Reference proteome</keyword>
<feature type="region of interest" description="Disordered" evidence="1">
    <location>
        <begin position="238"/>
        <end position="258"/>
    </location>
</feature>
<proteinExistence type="predicted"/>
<organism evidence="2 3">
    <name type="scientific">Austropuccinia psidii MF-1</name>
    <dbReference type="NCBI Taxonomy" id="1389203"/>
    <lineage>
        <taxon>Eukaryota</taxon>
        <taxon>Fungi</taxon>
        <taxon>Dikarya</taxon>
        <taxon>Basidiomycota</taxon>
        <taxon>Pucciniomycotina</taxon>
        <taxon>Pucciniomycetes</taxon>
        <taxon>Pucciniales</taxon>
        <taxon>Sphaerophragmiaceae</taxon>
        <taxon>Austropuccinia</taxon>
    </lineage>
</organism>
<evidence type="ECO:0000313" key="2">
    <source>
        <dbReference type="EMBL" id="MBW0494868.1"/>
    </source>
</evidence>
<evidence type="ECO:0000256" key="1">
    <source>
        <dbReference type="SAM" id="MobiDB-lite"/>
    </source>
</evidence>
<evidence type="ECO:0000313" key="3">
    <source>
        <dbReference type="Proteomes" id="UP000765509"/>
    </source>
</evidence>
<sequence>MRNHKLLTQTPGELEYALKCRYNQRCTLDEISNTLQVVRKRNNIGKYSQFRRSSFKEKQPFRVDFKEKIAEVTKKKNTCHNCGSADHYANKHTKAKKKVYAIEKVPEEESPTEDYKSDSMGDAIRKKYDDDQDSREEFSVEYQEETQIEIQDIQLEAGMQQDTANKNLCKHTQDAQTFIVTQTKGMAFIHRTATNMTVCIDNCQHPFIIDSGAYCSIVARTYLDHHFPNWETQLLPTKARTSNVHQGRLNPSGQLSKR</sequence>
<name>A0A9Q3D3S1_9BASI</name>
<dbReference type="AlphaFoldDB" id="A0A9Q3D3S1"/>
<accession>A0A9Q3D3S1</accession>
<gene>
    <name evidence="2" type="ORF">O181_034583</name>
</gene>